<dbReference type="PANTHER" id="PTHR12176">
    <property type="entry name" value="SAM-DEPENDENT METHYLTRANSFERASE SUPERFAMILY PROTEIN"/>
    <property type="match status" value="1"/>
</dbReference>
<dbReference type="GO" id="GO:0008168">
    <property type="term" value="F:methyltransferase activity"/>
    <property type="evidence" value="ECO:0007669"/>
    <property type="project" value="UniProtKB-KW"/>
</dbReference>
<evidence type="ECO:0000259" key="8">
    <source>
        <dbReference type="Pfam" id="PF13649"/>
    </source>
</evidence>
<evidence type="ECO:0000256" key="7">
    <source>
        <dbReference type="SAM" id="MobiDB-lite"/>
    </source>
</evidence>
<feature type="region of interest" description="Disordered" evidence="7">
    <location>
        <begin position="388"/>
        <end position="415"/>
    </location>
</feature>
<dbReference type="InterPro" id="IPR041698">
    <property type="entry name" value="Methyltransf_25"/>
</dbReference>
<dbReference type="PANTHER" id="PTHR12176:SF78">
    <property type="entry name" value="EEF1A LYSINE AND N-TERMINAL METHYLTRANSFERASE"/>
    <property type="match status" value="1"/>
</dbReference>
<dbReference type="Proteomes" id="UP001331515">
    <property type="component" value="Unassembled WGS sequence"/>
</dbReference>
<dbReference type="FunFam" id="3.40.50.150:FF:000110">
    <property type="entry name" value="methyltransferase-like protein 13 isoform X1"/>
    <property type="match status" value="1"/>
</dbReference>
<dbReference type="GO" id="GO:0032259">
    <property type="term" value="P:methylation"/>
    <property type="evidence" value="ECO:0007669"/>
    <property type="project" value="UniProtKB-KW"/>
</dbReference>
<feature type="compositionally biased region" description="Basic residues" evidence="7">
    <location>
        <begin position="395"/>
        <end position="405"/>
    </location>
</feature>
<dbReference type="AlphaFoldDB" id="A0AAN8E3H3"/>
<dbReference type="CDD" id="cd02440">
    <property type="entry name" value="AdoMet_MTases"/>
    <property type="match status" value="1"/>
</dbReference>
<dbReference type="InterPro" id="IPR051419">
    <property type="entry name" value="Lys/N-term_MeTrsfase_sf"/>
</dbReference>
<reference evidence="9 10" key="1">
    <citation type="journal article" date="2023" name="Mol. Biol. Evol.">
        <title>Genomics of Secondarily Temperate Adaptation in the Only Non-Antarctic Icefish.</title>
        <authorList>
            <person name="Rivera-Colon A.G."/>
            <person name="Rayamajhi N."/>
            <person name="Minhas B.F."/>
            <person name="Madrigal G."/>
            <person name="Bilyk K.T."/>
            <person name="Yoon V."/>
            <person name="Hune M."/>
            <person name="Gregory S."/>
            <person name="Cheng C.H.C."/>
            <person name="Catchen J.M."/>
        </authorList>
    </citation>
    <scope>NUCLEOTIDE SEQUENCE [LARGE SCALE GENOMIC DNA]</scope>
    <source>
        <tissue evidence="9">White muscle</tissue>
    </source>
</reference>
<evidence type="ECO:0000313" key="10">
    <source>
        <dbReference type="Proteomes" id="UP001331515"/>
    </source>
</evidence>
<evidence type="ECO:0000256" key="1">
    <source>
        <dbReference type="ARBA" id="ARBA00008361"/>
    </source>
</evidence>
<keyword evidence="4" id="KW-0511">Multifunctional enzyme</keyword>
<evidence type="ECO:0000256" key="4">
    <source>
        <dbReference type="ARBA" id="ARBA00023268"/>
    </source>
</evidence>
<dbReference type="Gene3D" id="3.40.50.150">
    <property type="entry name" value="Vaccinia Virus protein VP39"/>
    <property type="match status" value="2"/>
</dbReference>
<evidence type="ECO:0000313" key="9">
    <source>
        <dbReference type="EMBL" id="KAK5930900.1"/>
    </source>
</evidence>
<feature type="compositionally biased region" description="Low complexity" evidence="7">
    <location>
        <begin position="406"/>
        <end position="415"/>
    </location>
</feature>
<dbReference type="SUPFAM" id="SSF53335">
    <property type="entry name" value="S-adenosyl-L-methionine-dependent methyltransferases"/>
    <property type="match status" value="2"/>
</dbReference>
<dbReference type="InterPro" id="IPR029063">
    <property type="entry name" value="SAM-dependent_MTases_sf"/>
</dbReference>
<organism evidence="9 10">
    <name type="scientific">Champsocephalus gunnari</name>
    <name type="common">Mackerel icefish</name>
    <dbReference type="NCBI Taxonomy" id="52237"/>
    <lineage>
        <taxon>Eukaryota</taxon>
        <taxon>Metazoa</taxon>
        <taxon>Chordata</taxon>
        <taxon>Craniata</taxon>
        <taxon>Vertebrata</taxon>
        <taxon>Euteleostomi</taxon>
        <taxon>Actinopterygii</taxon>
        <taxon>Neopterygii</taxon>
        <taxon>Teleostei</taxon>
        <taxon>Neoteleostei</taxon>
        <taxon>Acanthomorphata</taxon>
        <taxon>Eupercaria</taxon>
        <taxon>Perciformes</taxon>
        <taxon>Notothenioidei</taxon>
        <taxon>Channichthyidae</taxon>
        <taxon>Champsocephalus</taxon>
    </lineage>
</organism>
<keyword evidence="10" id="KW-1185">Reference proteome</keyword>
<evidence type="ECO:0000256" key="5">
    <source>
        <dbReference type="ARBA" id="ARBA00071300"/>
    </source>
</evidence>
<sequence length="572" mass="63179">MSLLPRTAEEFSSAEYWERFFKKRGEKAFEWYGDYNKLCGVLHKYIKVQDKVLVVGCGNSELSEQMYDVGYKHLTNIDISETVVNHMNQRNAERRPGLTFQQMDATQTPYEEASYQAALDKGTLDAMASEEEGALARNMLTEVARVLSVGGRYVCVTLAQESVIKLAVDRFVQLGWAVRLHCLQEENRSVEDSFALPVFVLVCTKFRQPMPMPILEMCLGEDGAPTRLTQTGLPRYTLTVQDCPPGAKVPRSNQFAIFIVPQGSETAWLYSSSEGRRQLAASANFRRLVIVAMHRNQEYTDMQDVQSELSPMVMDLAPPGMPANQQVPFLSVGGDLGWREEVSRGVSELSGEYCVENVKGEDGELYRRLVFLSNAALVQSESRLVPSNTVSAASGHKKKSKKKAKPTTAPSTSSTCLSVDSGFLCCAHHEVMVAGLTMLGVGTPQNKDVPVSVLLVGLGGGGLPQFLRDFVPNVTVEVVELDPVVMQVANEWFGFRPDDRLTVTLGDGLERICALEKEGGRLFDVIMFDVDNKDSTVGMSCPSCCLCRDLDPAESPQPANPQRYIHIEPCVS</sequence>
<proteinExistence type="inferred from homology"/>
<feature type="domain" description="Methyltransferase" evidence="8">
    <location>
        <begin position="52"/>
        <end position="151"/>
    </location>
</feature>
<evidence type="ECO:0000256" key="3">
    <source>
        <dbReference type="ARBA" id="ARBA00022679"/>
    </source>
</evidence>
<dbReference type="Pfam" id="PF13649">
    <property type="entry name" value="Methyltransf_25"/>
    <property type="match status" value="1"/>
</dbReference>
<evidence type="ECO:0000256" key="2">
    <source>
        <dbReference type="ARBA" id="ARBA00022603"/>
    </source>
</evidence>
<evidence type="ECO:0000256" key="6">
    <source>
        <dbReference type="ARBA" id="ARBA00081503"/>
    </source>
</evidence>
<protein>
    <recommendedName>
        <fullName evidence="5">eEF1A lysine and N-terminal methyltransferase</fullName>
    </recommendedName>
    <alternativeName>
        <fullName evidence="6">Methyltransferase-like protein 13</fullName>
    </alternativeName>
</protein>
<gene>
    <name evidence="9" type="ORF">CgunFtcFv8_027099</name>
</gene>
<keyword evidence="3" id="KW-0808">Transferase</keyword>
<dbReference type="EMBL" id="JAURVH010001516">
    <property type="protein sequence ID" value="KAK5930900.1"/>
    <property type="molecule type" value="Genomic_DNA"/>
</dbReference>
<keyword evidence="2" id="KW-0489">Methyltransferase</keyword>
<name>A0AAN8E3H3_CHAGU</name>
<comment type="similarity">
    <text evidence="1">Belongs to the methyltransferase superfamily.</text>
</comment>
<accession>A0AAN8E3H3</accession>
<comment type="caution">
    <text evidence="9">The sequence shown here is derived from an EMBL/GenBank/DDBJ whole genome shotgun (WGS) entry which is preliminary data.</text>
</comment>